<protein>
    <submittedName>
        <fullName evidence="1">Uncharacterized protein</fullName>
    </submittedName>
</protein>
<sequence length="73" mass="8340">MLFWIVQTGITSLENNFSQCKLGFLRWADQCYKSILISHALLIKLSCCIVCRALLLIVHHSTLLPYDIIDQSS</sequence>
<dbReference type="AlphaFoldDB" id="A0A0A9G8T9"/>
<dbReference type="EMBL" id="GBRH01178027">
    <property type="protein sequence ID" value="JAE19869.1"/>
    <property type="molecule type" value="Transcribed_RNA"/>
</dbReference>
<name>A0A0A9G8T9_ARUDO</name>
<evidence type="ECO:0000313" key="1">
    <source>
        <dbReference type="EMBL" id="JAE19869.1"/>
    </source>
</evidence>
<organism evidence="1">
    <name type="scientific">Arundo donax</name>
    <name type="common">Giant reed</name>
    <name type="synonym">Donax arundinaceus</name>
    <dbReference type="NCBI Taxonomy" id="35708"/>
    <lineage>
        <taxon>Eukaryota</taxon>
        <taxon>Viridiplantae</taxon>
        <taxon>Streptophyta</taxon>
        <taxon>Embryophyta</taxon>
        <taxon>Tracheophyta</taxon>
        <taxon>Spermatophyta</taxon>
        <taxon>Magnoliopsida</taxon>
        <taxon>Liliopsida</taxon>
        <taxon>Poales</taxon>
        <taxon>Poaceae</taxon>
        <taxon>PACMAD clade</taxon>
        <taxon>Arundinoideae</taxon>
        <taxon>Arundineae</taxon>
        <taxon>Arundo</taxon>
    </lineage>
</organism>
<proteinExistence type="predicted"/>
<reference evidence="1" key="1">
    <citation type="submission" date="2014-09" db="EMBL/GenBank/DDBJ databases">
        <authorList>
            <person name="Magalhaes I.L.F."/>
            <person name="Oliveira U."/>
            <person name="Santos F.R."/>
            <person name="Vidigal T.H.D.A."/>
            <person name="Brescovit A.D."/>
            <person name="Santos A.J."/>
        </authorList>
    </citation>
    <scope>NUCLEOTIDE SEQUENCE</scope>
    <source>
        <tissue evidence="1">Shoot tissue taken approximately 20 cm above the soil surface</tissue>
    </source>
</reference>
<accession>A0A0A9G8T9</accession>
<reference evidence="1" key="2">
    <citation type="journal article" date="2015" name="Data Brief">
        <title>Shoot transcriptome of the giant reed, Arundo donax.</title>
        <authorList>
            <person name="Barrero R.A."/>
            <person name="Guerrero F.D."/>
            <person name="Moolhuijzen P."/>
            <person name="Goolsby J.A."/>
            <person name="Tidwell J."/>
            <person name="Bellgard S.E."/>
            <person name="Bellgard M.I."/>
        </authorList>
    </citation>
    <scope>NUCLEOTIDE SEQUENCE</scope>
    <source>
        <tissue evidence="1">Shoot tissue taken approximately 20 cm above the soil surface</tissue>
    </source>
</reference>